<keyword evidence="4" id="KW-0597">Phosphoprotein</keyword>
<dbReference type="SUPFAM" id="SSF52777">
    <property type="entry name" value="CoA-dependent acyltransferases"/>
    <property type="match status" value="2"/>
</dbReference>
<dbReference type="InterPro" id="IPR000873">
    <property type="entry name" value="AMP-dep_synth/lig_dom"/>
</dbReference>
<dbReference type="InterPro" id="IPR020806">
    <property type="entry name" value="PKS_PP-bd"/>
</dbReference>
<dbReference type="GO" id="GO:0044550">
    <property type="term" value="P:secondary metabolite biosynthetic process"/>
    <property type="evidence" value="ECO:0007669"/>
    <property type="project" value="UniProtKB-ARBA"/>
</dbReference>
<dbReference type="InterPro" id="IPR001242">
    <property type="entry name" value="Condensation_dom"/>
</dbReference>
<dbReference type="InterPro" id="IPR020845">
    <property type="entry name" value="AMP-binding_CS"/>
</dbReference>
<evidence type="ECO:0000256" key="5">
    <source>
        <dbReference type="SAM" id="MobiDB-lite"/>
    </source>
</evidence>
<dbReference type="Gene3D" id="3.30.559.10">
    <property type="entry name" value="Chloramphenicol acetyltransferase-like domain"/>
    <property type="match status" value="1"/>
</dbReference>
<dbReference type="GO" id="GO:0003824">
    <property type="term" value="F:catalytic activity"/>
    <property type="evidence" value="ECO:0007669"/>
    <property type="project" value="InterPro"/>
</dbReference>
<dbReference type="PANTHER" id="PTHR45527">
    <property type="entry name" value="NONRIBOSOMAL PEPTIDE SYNTHETASE"/>
    <property type="match status" value="1"/>
</dbReference>
<evidence type="ECO:0000256" key="4">
    <source>
        <dbReference type="ARBA" id="ARBA00022553"/>
    </source>
</evidence>
<dbReference type="AlphaFoldDB" id="A0A7V5RNB2"/>
<dbReference type="Pfam" id="PF00501">
    <property type="entry name" value="AMP-binding"/>
    <property type="match status" value="1"/>
</dbReference>
<dbReference type="SMART" id="SM00823">
    <property type="entry name" value="PKS_PP"/>
    <property type="match status" value="1"/>
</dbReference>
<dbReference type="InterPro" id="IPR029058">
    <property type="entry name" value="AB_hydrolase_fold"/>
</dbReference>
<organism evidence="7">
    <name type="scientific">Caldithrix abyssi</name>
    <dbReference type="NCBI Taxonomy" id="187145"/>
    <lineage>
        <taxon>Bacteria</taxon>
        <taxon>Pseudomonadati</taxon>
        <taxon>Calditrichota</taxon>
        <taxon>Calditrichia</taxon>
        <taxon>Calditrichales</taxon>
        <taxon>Calditrichaceae</taxon>
        <taxon>Caldithrix</taxon>
    </lineage>
</organism>
<comment type="similarity">
    <text evidence="2">Belongs to the ATP-dependent AMP-binding enzyme family.</text>
</comment>
<feature type="compositionally biased region" description="Basic and acidic residues" evidence="5">
    <location>
        <begin position="1070"/>
        <end position="1092"/>
    </location>
</feature>
<dbReference type="Gene3D" id="2.30.38.10">
    <property type="entry name" value="Luciferase, Domain 3"/>
    <property type="match status" value="1"/>
</dbReference>
<dbReference type="FunFam" id="3.30.559.10:FF:000012">
    <property type="entry name" value="Non-ribosomal peptide synthetase"/>
    <property type="match status" value="1"/>
</dbReference>
<dbReference type="FunFam" id="1.10.1200.10:FF:000005">
    <property type="entry name" value="Nonribosomal peptide synthetase 1"/>
    <property type="match status" value="1"/>
</dbReference>
<reference evidence="7" key="1">
    <citation type="journal article" date="2020" name="mSystems">
        <title>Genome- and Community-Level Interaction Insights into Carbon Utilization and Element Cycling Functions of Hydrothermarchaeota in Hydrothermal Sediment.</title>
        <authorList>
            <person name="Zhou Z."/>
            <person name="Liu Y."/>
            <person name="Xu W."/>
            <person name="Pan J."/>
            <person name="Luo Z.H."/>
            <person name="Li M."/>
        </authorList>
    </citation>
    <scope>NUCLEOTIDE SEQUENCE [LARGE SCALE GENOMIC DNA]</scope>
    <source>
        <strain evidence="7">HyVt-460</strain>
    </source>
</reference>
<dbReference type="NCBIfam" id="TIGR01733">
    <property type="entry name" value="AA-adenyl-dom"/>
    <property type="match status" value="1"/>
</dbReference>
<dbReference type="Pfam" id="PF13193">
    <property type="entry name" value="AMP-binding_C"/>
    <property type="match status" value="1"/>
</dbReference>
<dbReference type="PANTHER" id="PTHR45527:SF1">
    <property type="entry name" value="FATTY ACID SYNTHASE"/>
    <property type="match status" value="1"/>
</dbReference>
<evidence type="ECO:0000256" key="1">
    <source>
        <dbReference type="ARBA" id="ARBA00001957"/>
    </source>
</evidence>
<dbReference type="GO" id="GO:0043041">
    <property type="term" value="P:amino acid activation for nonribosomal peptide biosynthetic process"/>
    <property type="evidence" value="ECO:0007669"/>
    <property type="project" value="TreeGrafter"/>
</dbReference>
<dbReference type="Gene3D" id="3.30.300.30">
    <property type="match status" value="1"/>
</dbReference>
<evidence type="ECO:0000256" key="2">
    <source>
        <dbReference type="ARBA" id="ARBA00006432"/>
    </source>
</evidence>
<dbReference type="Gene3D" id="3.40.50.1820">
    <property type="entry name" value="alpha/beta hydrolase"/>
    <property type="match status" value="1"/>
</dbReference>
<dbReference type="PROSITE" id="PS00455">
    <property type="entry name" value="AMP_BINDING"/>
    <property type="match status" value="1"/>
</dbReference>
<evidence type="ECO:0000256" key="3">
    <source>
        <dbReference type="ARBA" id="ARBA00022450"/>
    </source>
</evidence>
<feature type="region of interest" description="Disordered" evidence="5">
    <location>
        <begin position="1068"/>
        <end position="1092"/>
    </location>
</feature>
<accession>A0A7V5RNB2</accession>
<dbReference type="SUPFAM" id="SSF56801">
    <property type="entry name" value="Acetyl-CoA synthetase-like"/>
    <property type="match status" value="1"/>
</dbReference>
<dbReference type="FunFam" id="3.40.50.12780:FF:000012">
    <property type="entry name" value="Non-ribosomal peptide synthetase"/>
    <property type="match status" value="1"/>
</dbReference>
<dbReference type="InterPro" id="IPR009081">
    <property type="entry name" value="PP-bd_ACP"/>
</dbReference>
<dbReference type="InterPro" id="IPR036736">
    <property type="entry name" value="ACP-like_sf"/>
</dbReference>
<dbReference type="Gene3D" id="3.40.50.980">
    <property type="match status" value="2"/>
</dbReference>
<dbReference type="CDD" id="cd19531">
    <property type="entry name" value="LCL_NRPS-like"/>
    <property type="match status" value="1"/>
</dbReference>
<feature type="domain" description="Carrier" evidence="6">
    <location>
        <begin position="987"/>
        <end position="1062"/>
    </location>
</feature>
<dbReference type="InterPro" id="IPR010071">
    <property type="entry name" value="AA_adenyl_dom"/>
</dbReference>
<dbReference type="PROSITE" id="PS50075">
    <property type="entry name" value="CARRIER"/>
    <property type="match status" value="1"/>
</dbReference>
<gene>
    <name evidence="7" type="ORF">ENJ15_01930</name>
</gene>
<dbReference type="Pfam" id="PF00550">
    <property type="entry name" value="PP-binding"/>
    <property type="match status" value="1"/>
</dbReference>
<dbReference type="EMBL" id="DRLI01000070">
    <property type="protein sequence ID" value="HHM01743.1"/>
    <property type="molecule type" value="Genomic_DNA"/>
</dbReference>
<dbReference type="InterPro" id="IPR023213">
    <property type="entry name" value="CAT-like_dom_sf"/>
</dbReference>
<dbReference type="FunFam" id="3.40.50.980:FF:000001">
    <property type="entry name" value="Non-ribosomal peptide synthetase"/>
    <property type="match status" value="1"/>
</dbReference>
<keyword evidence="3" id="KW-0596">Phosphopantetheine</keyword>
<dbReference type="SUPFAM" id="SSF47336">
    <property type="entry name" value="ACP-like"/>
    <property type="match status" value="1"/>
</dbReference>
<dbReference type="FunFam" id="2.30.38.10:FF:000001">
    <property type="entry name" value="Non-ribosomal peptide synthetase PvdI"/>
    <property type="match status" value="1"/>
</dbReference>
<dbReference type="CDD" id="cd17652">
    <property type="entry name" value="A_NRPS_CmdD_like"/>
    <property type="match status" value="1"/>
</dbReference>
<dbReference type="Pfam" id="PF00668">
    <property type="entry name" value="Condensation"/>
    <property type="match status" value="1"/>
</dbReference>
<name>A0A7V5RNB2_CALAY</name>
<dbReference type="InterPro" id="IPR025110">
    <property type="entry name" value="AMP-bd_C"/>
</dbReference>
<protein>
    <submittedName>
        <fullName evidence="7">Amino acid adenylation domain-containing protein</fullName>
    </submittedName>
</protein>
<dbReference type="Proteomes" id="UP000885771">
    <property type="component" value="Unassembled WGS sequence"/>
</dbReference>
<comment type="caution">
    <text evidence="7">The sequence shown here is derived from an EMBL/GenBank/DDBJ whole genome shotgun (WGS) entry which is preliminary data.</text>
</comment>
<evidence type="ECO:0000313" key="7">
    <source>
        <dbReference type="EMBL" id="HHM01743.1"/>
    </source>
</evidence>
<dbReference type="Gene3D" id="3.30.559.30">
    <property type="entry name" value="Nonribosomal peptide synthetase, condensation domain"/>
    <property type="match status" value="1"/>
</dbReference>
<dbReference type="GO" id="GO:0005737">
    <property type="term" value="C:cytoplasm"/>
    <property type="evidence" value="ECO:0007669"/>
    <property type="project" value="TreeGrafter"/>
</dbReference>
<feature type="non-terminal residue" evidence="7">
    <location>
        <position position="1"/>
    </location>
</feature>
<sequence>ERNSEKGYAPPPLKAMERPDDIPLSFAQQRLWFLDQLQPGGTFYNIPAAFAIEGELNIEALRKALEAMTRRHEVLRTRFADNNGKPVQVIPDQVELPFSVEDYAQLDENARQQQVARAVKKAACHVFNLAVGPLWISTLHILNARSYIFTITLHHAIADGWSMGIFISEMAELYRAFNEDKTPRLPALEVQYADYALWQQEWLRGEVLQRQIDFWRSALGENPPVLELPYDFPRPAVQTFNGTAVQHTLSAELSARVREESAALGVTPFMLMLAAFQTLLHRYSRQDEIIVGSPIANRNHSGTESLIGFFVNNLILKSDFSGTPDFETLVLDVRDFMLEAYAHQDVPFEQIVDALVTRRDTSRSPIFQVMFVYQNLPQTGAGLSGIRLEALEHESHTAKFDLSVTVSPGETMAVQFEYNSDLFREETIRRMMGHFENILQTLLEDIELPVDEAEFLDEEEMNYLLREGNRTEKVFEGPHTVPGQFERMAQRHPDETALIFQSAPGSAVTHLTYAQLNSAANRLAHKLLDSGVQREEIIGISLERGPEMIIAMLAILKSGAAYLPIDPQYPRERIAYMIEDSGLQRILTGESLSALFTDDKVRIITVDRADAFEEFSDDNPAIPLEAENLAYVIYTSGSSGRPKGTLLHHGGACNLAALQHEAFETGTGSRILQFASLSFDAATWEFLMALLSGSALVLTSKETIADAEALTALVEEQKVSTVTLPPSVLAVWPQKELPDLKTIITAGEAVPGPLVNTWSKGRRFFNAYGPTETTVCATMHRCEGNYSSTPPIGRANANFKTYVLDEKLNPVPIGVPGELCVSGTGLARGYHNRPELTVEKFVPHPFAETPGERLYRTGDLVRRLPEGELEFLGRIDDQVKLRGFRIELGEIEAVMSQSPLVRDRYVTVWPDTGGEDRLTAYWVPAETENSDPAPVIAHLKKHLPDYMVPADFILLENMPLTANGKVDRKALPRPQKDRARLAVEYMAPRNEIEETLVNIVATLLHHEKVGVFDNFFDLGGHSLLATQFMSRIRQTFDIELPLLTLFEKPTVAELADAVEVARASGIKAKPKIEKAERPPRAARRPERRSGRS</sequence>
<proteinExistence type="inferred from homology"/>
<dbReference type="InterPro" id="IPR045851">
    <property type="entry name" value="AMP-bd_C_sf"/>
</dbReference>
<dbReference type="GO" id="GO:0031177">
    <property type="term" value="F:phosphopantetheine binding"/>
    <property type="evidence" value="ECO:0007669"/>
    <property type="project" value="InterPro"/>
</dbReference>
<evidence type="ECO:0000259" key="6">
    <source>
        <dbReference type="PROSITE" id="PS50075"/>
    </source>
</evidence>
<dbReference type="FunFam" id="3.30.300.30:FF:000010">
    <property type="entry name" value="Enterobactin synthetase component F"/>
    <property type="match status" value="1"/>
</dbReference>
<comment type="cofactor">
    <cofactor evidence="1">
        <name>pantetheine 4'-phosphate</name>
        <dbReference type="ChEBI" id="CHEBI:47942"/>
    </cofactor>
</comment>